<feature type="compositionally biased region" description="Pro residues" evidence="1">
    <location>
        <begin position="137"/>
        <end position="155"/>
    </location>
</feature>
<proteinExistence type="predicted"/>
<comment type="caution">
    <text evidence="2">The sequence shown here is derived from an EMBL/GenBank/DDBJ whole genome shotgun (WGS) entry which is preliminary data.</text>
</comment>
<reference evidence="2" key="1">
    <citation type="journal article" date="2014" name="Int. J. Syst. Evol. Microbiol.">
        <title>Complete genome sequence of Corynebacterium casei LMG S-19264T (=DSM 44701T), isolated from a smear-ripened cheese.</title>
        <authorList>
            <consortium name="US DOE Joint Genome Institute (JGI-PGF)"/>
            <person name="Walter F."/>
            <person name="Albersmeier A."/>
            <person name="Kalinowski J."/>
            <person name="Ruckert C."/>
        </authorList>
    </citation>
    <scope>NUCLEOTIDE SEQUENCE</scope>
    <source>
        <strain evidence="2">JCM 13064</strain>
    </source>
</reference>
<protein>
    <submittedName>
        <fullName evidence="2">Uncharacterized protein</fullName>
    </submittedName>
</protein>
<accession>A0A917QZB6</accession>
<feature type="region of interest" description="Disordered" evidence="1">
    <location>
        <begin position="94"/>
        <end position="155"/>
    </location>
</feature>
<name>A0A917QZB6_9ACTN</name>
<dbReference type="RefSeq" id="WP_189162663.1">
    <property type="nucleotide sequence ID" value="NZ_BMNT01000009.1"/>
</dbReference>
<feature type="compositionally biased region" description="Low complexity" evidence="1">
    <location>
        <begin position="104"/>
        <end position="136"/>
    </location>
</feature>
<evidence type="ECO:0000313" key="2">
    <source>
        <dbReference type="EMBL" id="GGK77052.1"/>
    </source>
</evidence>
<keyword evidence="3" id="KW-1185">Reference proteome</keyword>
<sequence>MTALWFWGRPEDQAERHRGALGDLAKELECHGLRCRPVERLHLPMGGDYYRPFLLPPELDVYGGGRLIVTVAVVDVPGGGGAWYLLKEPSGLPVATHSTANPSAAAQAITTRAPAPGPASAAVPTQAPGPASTSAPAPTPDPRPPVTSDPDPPGN</sequence>
<evidence type="ECO:0000256" key="1">
    <source>
        <dbReference type="SAM" id="MobiDB-lite"/>
    </source>
</evidence>
<dbReference type="Proteomes" id="UP000645217">
    <property type="component" value="Unassembled WGS sequence"/>
</dbReference>
<reference evidence="2" key="2">
    <citation type="submission" date="2020-09" db="EMBL/GenBank/DDBJ databases">
        <authorList>
            <person name="Sun Q."/>
            <person name="Ohkuma M."/>
        </authorList>
    </citation>
    <scope>NUCLEOTIDE SEQUENCE</scope>
    <source>
        <strain evidence="2">JCM 13064</strain>
    </source>
</reference>
<evidence type="ECO:0000313" key="3">
    <source>
        <dbReference type="Proteomes" id="UP000645217"/>
    </source>
</evidence>
<organism evidence="2 3">
    <name type="scientific">Sphaerisporangium melleum</name>
    <dbReference type="NCBI Taxonomy" id="321316"/>
    <lineage>
        <taxon>Bacteria</taxon>
        <taxon>Bacillati</taxon>
        <taxon>Actinomycetota</taxon>
        <taxon>Actinomycetes</taxon>
        <taxon>Streptosporangiales</taxon>
        <taxon>Streptosporangiaceae</taxon>
        <taxon>Sphaerisporangium</taxon>
    </lineage>
</organism>
<gene>
    <name evidence="2" type="ORF">GCM10007964_19740</name>
</gene>
<dbReference type="EMBL" id="BMNT01000009">
    <property type="protein sequence ID" value="GGK77052.1"/>
    <property type="molecule type" value="Genomic_DNA"/>
</dbReference>
<dbReference type="AlphaFoldDB" id="A0A917QZB6"/>